<feature type="region of interest" description="Disordered" evidence="1">
    <location>
        <begin position="18"/>
        <end position="58"/>
    </location>
</feature>
<dbReference type="Proteomes" id="UP000322887">
    <property type="component" value="Chromosome"/>
</dbReference>
<keyword evidence="3" id="KW-1185">Reference proteome</keyword>
<proteinExistence type="predicted"/>
<sequence length="373" mass="40777">MLLANTVLFAFLLPGCTSSEETENSSNTSGSESQTASFTAPDKSKSGSGRIAPSSQNGDELKVVFEEDDYPVVFSTDAGNLLKIPQENADTTVKLLCHDPGLKIAEEIKQRGRSLSLATGQTDDGTRIWAVTRYGGRIWDAATGKELASYYLKFPARQTSQGSRSPQALGLEVRDENTLVNRGYIPSLLLSPQANLLVTRKNLHSDSKSKGRIGDSLNLGPPQKLQRLVMQANSPALDTFRVSIQTPRFTGVSPLKYAPPNFIVPEIVFHNQNGQLLDDRHRIFDFETTVRGEIYFAISSNGTMVAPLVADRSQGLFSALVSVPDGNSYLFKLRESTLPGFCADDTKNVFVSSNGVSLHHAQNLLKLFRFQMA</sequence>
<gene>
    <name evidence="2" type="ORF">GmarT_26230</name>
</gene>
<protein>
    <recommendedName>
        <fullName evidence="4">SLA1 homology domain-containing protein</fullName>
    </recommendedName>
</protein>
<accession>A0ABX5YM09</accession>
<dbReference type="EMBL" id="CP042910">
    <property type="protein sequence ID" value="QEG16756.1"/>
    <property type="molecule type" value="Genomic_DNA"/>
</dbReference>
<evidence type="ECO:0008006" key="4">
    <source>
        <dbReference type="Google" id="ProtNLM"/>
    </source>
</evidence>
<evidence type="ECO:0000313" key="2">
    <source>
        <dbReference type="EMBL" id="QEG16756.1"/>
    </source>
</evidence>
<feature type="compositionally biased region" description="Low complexity" evidence="1">
    <location>
        <begin position="24"/>
        <end position="37"/>
    </location>
</feature>
<name>A0ABX5YM09_9PLAN</name>
<reference evidence="2 3" key="1">
    <citation type="submission" date="2019-08" db="EMBL/GenBank/DDBJ databases">
        <title>Deep-cultivation of Planctomycetes and their phenomic and genomic characterization uncovers novel biology.</title>
        <authorList>
            <person name="Wiegand S."/>
            <person name="Jogler M."/>
            <person name="Boedeker C."/>
            <person name="Pinto D."/>
            <person name="Vollmers J."/>
            <person name="Rivas-Marin E."/>
            <person name="Kohn T."/>
            <person name="Peeters S.H."/>
            <person name="Heuer A."/>
            <person name="Rast P."/>
            <person name="Oberbeckmann S."/>
            <person name="Bunk B."/>
            <person name="Jeske O."/>
            <person name="Meyerdierks A."/>
            <person name="Storesund J.E."/>
            <person name="Kallscheuer N."/>
            <person name="Luecker S."/>
            <person name="Lage O.M."/>
            <person name="Pohl T."/>
            <person name="Merkel B.J."/>
            <person name="Hornburger P."/>
            <person name="Mueller R.-W."/>
            <person name="Bruemmer F."/>
            <person name="Labrenz M."/>
            <person name="Spormann A.M."/>
            <person name="Op den Camp H."/>
            <person name="Overmann J."/>
            <person name="Amann R."/>
            <person name="Jetten M.S.M."/>
            <person name="Mascher T."/>
            <person name="Medema M.H."/>
            <person name="Devos D.P."/>
            <person name="Kaster A.-K."/>
            <person name="Ovreas L."/>
            <person name="Rohde M."/>
            <person name="Galperin M.Y."/>
            <person name="Jogler C."/>
        </authorList>
    </citation>
    <scope>NUCLEOTIDE SEQUENCE [LARGE SCALE GENOMIC DNA]</scope>
    <source>
        <strain evidence="2 3">DSM 8797</strain>
    </source>
</reference>
<evidence type="ECO:0000313" key="3">
    <source>
        <dbReference type="Proteomes" id="UP000322887"/>
    </source>
</evidence>
<organism evidence="2 3">
    <name type="scientific">Gimesia maris</name>
    <dbReference type="NCBI Taxonomy" id="122"/>
    <lineage>
        <taxon>Bacteria</taxon>
        <taxon>Pseudomonadati</taxon>
        <taxon>Planctomycetota</taxon>
        <taxon>Planctomycetia</taxon>
        <taxon>Planctomycetales</taxon>
        <taxon>Planctomycetaceae</taxon>
        <taxon>Gimesia</taxon>
    </lineage>
</organism>
<evidence type="ECO:0000256" key="1">
    <source>
        <dbReference type="SAM" id="MobiDB-lite"/>
    </source>
</evidence>